<evidence type="ECO:0000256" key="2">
    <source>
        <dbReference type="ARBA" id="ARBA00022801"/>
    </source>
</evidence>
<dbReference type="InterPro" id="IPR017853">
    <property type="entry name" value="GH"/>
</dbReference>
<evidence type="ECO:0000259" key="3">
    <source>
        <dbReference type="Pfam" id="PF00728"/>
    </source>
</evidence>
<name>A0A931LVV1_FIMGI</name>
<organism evidence="4 5">
    <name type="scientific">Fimbriimonas ginsengisoli</name>
    <dbReference type="NCBI Taxonomy" id="1005039"/>
    <lineage>
        <taxon>Bacteria</taxon>
        <taxon>Bacillati</taxon>
        <taxon>Armatimonadota</taxon>
        <taxon>Fimbriimonadia</taxon>
        <taxon>Fimbriimonadales</taxon>
        <taxon>Fimbriimonadaceae</taxon>
        <taxon>Fimbriimonas</taxon>
    </lineage>
</organism>
<dbReference type="PANTHER" id="PTHR21040:SF8">
    <property type="entry name" value="BCDNA.GH04120"/>
    <property type="match status" value="1"/>
</dbReference>
<feature type="domain" description="Glycoside hydrolase family 20 catalytic" evidence="3">
    <location>
        <begin position="104"/>
        <end position="237"/>
    </location>
</feature>
<gene>
    <name evidence="4" type="ORF">HYR64_08570</name>
</gene>
<evidence type="ECO:0000313" key="5">
    <source>
        <dbReference type="Proteomes" id="UP000727962"/>
    </source>
</evidence>
<dbReference type="SUPFAM" id="SSF51445">
    <property type="entry name" value="(Trans)glycosidases"/>
    <property type="match status" value="1"/>
</dbReference>
<comment type="similarity">
    <text evidence="1">Belongs to the glycosyl hydrolase 20 family.</text>
</comment>
<proteinExistence type="inferred from homology"/>
<dbReference type="Pfam" id="PF00728">
    <property type="entry name" value="Glyco_hydro_20"/>
    <property type="match status" value="1"/>
</dbReference>
<evidence type="ECO:0000313" key="4">
    <source>
        <dbReference type="EMBL" id="MBI1757143.1"/>
    </source>
</evidence>
<dbReference type="InterPro" id="IPR015883">
    <property type="entry name" value="Glyco_hydro_20_cat"/>
</dbReference>
<sequence>MPLRMWTYDLAREQAPTLDHLRRLCDLSLQSGYNALGLYLEHRFAYPSAPWAQGAGCLTPEMVRTLQEEFKDLKLVPLVNLLGHFEGMLYTEHGKRYAESLFQGMQACPSSPAFFELAHQLLDDVIEVFTSDLIHLGGDETKQLGECPACQARIRYFQQGEGIDGKARIYGLHFGPLARRTLARGRLPALWGDMFLQHPQALDLVPKETIIFNWQYLTPPEWSMEQLGARNPQVLCPTLHTYNATWCHLPQAERIVRAHANAAAAAESNAVVLGVCVTTWEAGLFGNYETLLPAIKACGKLLGDDPPPQPRGAGGNPKLKWPGGMDEEEAKAPLIRLATVIVAMALNDYTHTVVFEDRGGNLWREVSSAVGFDDEGWLLDEAHAQILAEPLINRLRALSCITGVGRSTQQSGAIEGTFDGQPFRFDVRYDPPPNGPRLTLTRDPRTIGRIDLESRASALLGAFQAESKEYGEWARLMGVELQKCGGTFMFGRIRSSLRCRLLLYGNPFLAWLHHGKELSGEVGEKALQVAEHALSVAPNAAARGVSQFLKSAVEFVRMAEQARQAYAEGLPGVAVSCLTPARQIFDDLAKVAKASHLNFGGSLADAERCVAAKEHVERVIRRIKDYGDGSLGYLPAFEHITHPKFIPHDQGAWWLLNTWANE</sequence>
<dbReference type="Proteomes" id="UP000727962">
    <property type="component" value="Unassembled WGS sequence"/>
</dbReference>
<accession>A0A931LVV1</accession>
<dbReference type="GO" id="GO:0004563">
    <property type="term" value="F:beta-N-acetylhexosaminidase activity"/>
    <property type="evidence" value="ECO:0007669"/>
    <property type="project" value="UniProtKB-ARBA"/>
</dbReference>
<dbReference type="GO" id="GO:0005975">
    <property type="term" value="P:carbohydrate metabolic process"/>
    <property type="evidence" value="ECO:0007669"/>
    <property type="project" value="InterPro"/>
</dbReference>
<evidence type="ECO:0000256" key="1">
    <source>
        <dbReference type="ARBA" id="ARBA00006285"/>
    </source>
</evidence>
<dbReference type="PANTHER" id="PTHR21040">
    <property type="entry name" value="BCDNA.GH04120"/>
    <property type="match status" value="1"/>
</dbReference>
<keyword evidence="2" id="KW-0378">Hydrolase</keyword>
<comment type="caution">
    <text evidence="4">The sequence shown here is derived from an EMBL/GenBank/DDBJ whole genome shotgun (WGS) entry which is preliminary data.</text>
</comment>
<dbReference type="InterPro" id="IPR038901">
    <property type="entry name" value="HEXDC-like"/>
</dbReference>
<dbReference type="AlphaFoldDB" id="A0A931LVV1"/>
<protein>
    <submittedName>
        <fullName evidence="4">Family 20 glycosylhydrolase</fullName>
    </submittedName>
</protein>
<dbReference type="EMBL" id="JACOSL010000052">
    <property type="protein sequence ID" value="MBI1757143.1"/>
    <property type="molecule type" value="Genomic_DNA"/>
</dbReference>
<dbReference type="Gene3D" id="3.20.20.80">
    <property type="entry name" value="Glycosidases"/>
    <property type="match status" value="1"/>
</dbReference>
<reference evidence="4" key="1">
    <citation type="submission" date="2020-07" db="EMBL/GenBank/DDBJ databases">
        <title>Huge and variable diversity of episymbiotic CPR bacteria and DPANN archaea in groundwater ecosystems.</title>
        <authorList>
            <person name="He C.Y."/>
            <person name="Keren R."/>
            <person name="Whittaker M."/>
            <person name="Farag I.F."/>
            <person name="Doudna J."/>
            <person name="Cate J.H.D."/>
            <person name="Banfield J.F."/>
        </authorList>
    </citation>
    <scope>NUCLEOTIDE SEQUENCE</scope>
    <source>
        <strain evidence="4">NC_groundwater_17_Pr7_B-0.1um_64_12</strain>
    </source>
</reference>